<evidence type="ECO:0000313" key="2">
    <source>
        <dbReference type="EMBL" id="SVB95024.1"/>
    </source>
</evidence>
<evidence type="ECO:0000256" key="1">
    <source>
        <dbReference type="SAM" id="MobiDB-lite"/>
    </source>
</evidence>
<dbReference type="EMBL" id="UINC01065400">
    <property type="protein sequence ID" value="SVB95024.1"/>
    <property type="molecule type" value="Genomic_DNA"/>
</dbReference>
<gene>
    <name evidence="2" type="ORF">METZ01_LOCUS247878</name>
</gene>
<reference evidence="2" key="1">
    <citation type="submission" date="2018-05" db="EMBL/GenBank/DDBJ databases">
        <authorList>
            <person name="Lanie J.A."/>
            <person name="Ng W.-L."/>
            <person name="Kazmierczak K.M."/>
            <person name="Andrzejewski T.M."/>
            <person name="Davidsen T.M."/>
            <person name="Wayne K.J."/>
            <person name="Tettelin H."/>
            <person name="Glass J.I."/>
            <person name="Rusch D."/>
            <person name="Podicherti R."/>
            <person name="Tsui H.-C.T."/>
            <person name="Winkler M.E."/>
        </authorList>
    </citation>
    <scope>NUCLEOTIDE SEQUENCE</scope>
</reference>
<protein>
    <submittedName>
        <fullName evidence="2">Uncharacterized protein</fullName>
    </submittedName>
</protein>
<name>A0A382I5P1_9ZZZZ</name>
<organism evidence="2">
    <name type="scientific">marine metagenome</name>
    <dbReference type="NCBI Taxonomy" id="408172"/>
    <lineage>
        <taxon>unclassified sequences</taxon>
        <taxon>metagenomes</taxon>
        <taxon>ecological metagenomes</taxon>
    </lineage>
</organism>
<feature type="compositionally biased region" description="Low complexity" evidence="1">
    <location>
        <begin position="24"/>
        <end position="39"/>
    </location>
</feature>
<feature type="non-terminal residue" evidence="2">
    <location>
        <position position="95"/>
    </location>
</feature>
<accession>A0A382I5P1</accession>
<feature type="region of interest" description="Disordered" evidence="1">
    <location>
        <begin position="23"/>
        <end position="60"/>
    </location>
</feature>
<sequence>MTKKLWLGVYFAVTFALVGCGGEPATQTSTASPSSATPPIGGGESDETASTAGTGGAGSIGVFSEGPGSIAGESLLNELVVYFDFDRSEILPESR</sequence>
<dbReference type="PROSITE" id="PS51257">
    <property type="entry name" value="PROKAR_LIPOPROTEIN"/>
    <property type="match status" value="1"/>
</dbReference>
<dbReference type="AlphaFoldDB" id="A0A382I5P1"/>
<proteinExistence type="predicted"/>